<evidence type="ECO:0000256" key="2">
    <source>
        <dbReference type="ARBA" id="ARBA00008445"/>
    </source>
</evidence>
<protein>
    <recommendedName>
        <fullName evidence="3 12">Protein-export membrane protein SecG</fullName>
    </recommendedName>
</protein>
<dbReference type="Pfam" id="PF03840">
    <property type="entry name" value="SecG"/>
    <property type="match status" value="1"/>
</dbReference>
<feature type="compositionally biased region" description="Pro residues" evidence="13">
    <location>
        <begin position="128"/>
        <end position="144"/>
    </location>
</feature>
<evidence type="ECO:0000256" key="8">
    <source>
        <dbReference type="ARBA" id="ARBA00022989"/>
    </source>
</evidence>
<keyword evidence="9 12" id="KW-0811">Translocation</keyword>
<evidence type="ECO:0000256" key="13">
    <source>
        <dbReference type="SAM" id="MobiDB-lite"/>
    </source>
</evidence>
<dbReference type="GO" id="GO:0015450">
    <property type="term" value="F:protein-transporting ATPase activity"/>
    <property type="evidence" value="ECO:0007669"/>
    <property type="project" value="UniProtKB-UniRule"/>
</dbReference>
<dbReference type="PRINTS" id="PR01651">
    <property type="entry name" value="SECGEXPORT"/>
</dbReference>
<evidence type="ECO:0000256" key="10">
    <source>
        <dbReference type="ARBA" id="ARBA00023136"/>
    </source>
</evidence>
<keyword evidence="6 12" id="KW-0812">Transmembrane</keyword>
<keyword evidence="5 12" id="KW-1003">Cell membrane</keyword>
<evidence type="ECO:0000256" key="9">
    <source>
        <dbReference type="ARBA" id="ARBA00023010"/>
    </source>
</evidence>
<reference evidence="14 15" key="1">
    <citation type="submission" date="2016-10" db="EMBL/GenBank/DDBJ databases">
        <authorList>
            <person name="de Groot N.N."/>
        </authorList>
    </citation>
    <scope>NUCLEOTIDE SEQUENCE [LARGE SCALE GENOMIC DNA]</scope>
    <source>
        <strain evidence="14 15">DSM 3857</strain>
    </source>
</reference>
<feature type="transmembrane region" description="Helical" evidence="12">
    <location>
        <begin position="51"/>
        <end position="72"/>
    </location>
</feature>
<comment type="subcellular location">
    <subcellularLocation>
        <location evidence="1 12">Cell membrane</location>
        <topology evidence="1 12">Multi-pass membrane protein</topology>
    </subcellularLocation>
</comment>
<dbReference type="NCBIfam" id="TIGR00810">
    <property type="entry name" value="secG"/>
    <property type="match status" value="1"/>
</dbReference>
<evidence type="ECO:0000256" key="3">
    <source>
        <dbReference type="ARBA" id="ARBA00017876"/>
    </source>
</evidence>
<gene>
    <name evidence="14" type="ORF">SAMN04488103_107179</name>
</gene>
<sequence length="144" mass="13963">MQNVILTIHLILALLLIGVVLLQRSEGGGLGMGGGGGGVMSSRGAATALTKLTWAFAIGFIITSSTLTILAARDSGSRSVIDQIGGSVPAPATPAAPLGDNLLPPVPSDAPIAPPRPDAAPADAAPVAPTPVAPAPAPAAPASN</sequence>
<comment type="function">
    <text evidence="11 12">Involved in protein export. Participates in an early event of protein translocation.</text>
</comment>
<keyword evidence="7 12" id="KW-0653">Protein transport</keyword>
<name>A0A1H8J7Y9_9RHOB</name>
<feature type="compositionally biased region" description="Pro residues" evidence="13">
    <location>
        <begin position="104"/>
        <end position="118"/>
    </location>
</feature>
<dbReference type="InterPro" id="IPR004692">
    <property type="entry name" value="SecG"/>
</dbReference>
<dbReference type="PANTHER" id="PTHR34182:SF1">
    <property type="entry name" value="PROTEIN-EXPORT MEMBRANE PROTEIN SECG"/>
    <property type="match status" value="1"/>
</dbReference>
<evidence type="ECO:0000256" key="6">
    <source>
        <dbReference type="ARBA" id="ARBA00022692"/>
    </source>
</evidence>
<evidence type="ECO:0000256" key="7">
    <source>
        <dbReference type="ARBA" id="ARBA00022927"/>
    </source>
</evidence>
<evidence type="ECO:0000256" key="5">
    <source>
        <dbReference type="ARBA" id="ARBA00022475"/>
    </source>
</evidence>
<dbReference type="EMBL" id="FOCE01000007">
    <property type="protein sequence ID" value="SEN77033.1"/>
    <property type="molecule type" value="Genomic_DNA"/>
</dbReference>
<proteinExistence type="inferred from homology"/>
<dbReference type="AlphaFoldDB" id="A0A1H8J7Y9"/>
<comment type="caution">
    <text evidence="12">Lacks conserved residue(s) required for the propagation of feature annotation.</text>
</comment>
<evidence type="ECO:0000256" key="4">
    <source>
        <dbReference type="ARBA" id="ARBA00022448"/>
    </source>
</evidence>
<dbReference type="GO" id="GO:0005886">
    <property type="term" value="C:plasma membrane"/>
    <property type="evidence" value="ECO:0007669"/>
    <property type="project" value="UniProtKB-SubCell"/>
</dbReference>
<dbReference type="GO" id="GO:0009306">
    <property type="term" value="P:protein secretion"/>
    <property type="evidence" value="ECO:0007669"/>
    <property type="project" value="UniProtKB-UniRule"/>
</dbReference>
<dbReference type="STRING" id="933059.SAMN04488103_107179"/>
<dbReference type="OrthoDB" id="7691811at2"/>
<organism evidence="14 15">
    <name type="scientific">Gemmobacter aquatilis</name>
    <dbReference type="NCBI Taxonomy" id="933059"/>
    <lineage>
        <taxon>Bacteria</taxon>
        <taxon>Pseudomonadati</taxon>
        <taxon>Pseudomonadota</taxon>
        <taxon>Alphaproteobacteria</taxon>
        <taxon>Rhodobacterales</taxon>
        <taxon>Paracoccaceae</taxon>
        <taxon>Gemmobacter</taxon>
    </lineage>
</organism>
<evidence type="ECO:0000313" key="15">
    <source>
        <dbReference type="Proteomes" id="UP000198761"/>
    </source>
</evidence>
<evidence type="ECO:0000256" key="12">
    <source>
        <dbReference type="RuleBase" id="RU365087"/>
    </source>
</evidence>
<dbReference type="GO" id="GO:0065002">
    <property type="term" value="P:intracellular protein transmembrane transport"/>
    <property type="evidence" value="ECO:0007669"/>
    <property type="project" value="TreeGrafter"/>
</dbReference>
<comment type="similarity">
    <text evidence="2 12">Belongs to the SecG family.</text>
</comment>
<dbReference type="RefSeq" id="WP_091302185.1">
    <property type="nucleotide sequence ID" value="NZ_FOCE01000007.1"/>
</dbReference>
<dbReference type="GO" id="GO:0043952">
    <property type="term" value="P:protein transport by the Sec complex"/>
    <property type="evidence" value="ECO:0007669"/>
    <property type="project" value="TreeGrafter"/>
</dbReference>
<keyword evidence="8 12" id="KW-1133">Transmembrane helix</keyword>
<evidence type="ECO:0000256" key="1">
    <source>
        <dbReference type="ARBA" id="ARBA00004651"/>
    </source>
</evidence>
<dbReference type="PANTHER" id="PTHR34182">
    <property type="entry name" value="PROTEIN-EXPORT MEMBRANE PROTEIN SECG"/>
    <property type="match status" value="1"/>
</dbReference>
<feature type="region of interest" description="Disordered" evidence="13">
    <location>
        <begin position="91"/>
        <end position="144"/>
    </location>
</feature>
<accession>A0A1H8J7Y9</accession>
<evidence type="ECO:0000313" key="14">
    <source>
        <dbReference type="EMBL" id="SEN77033.1"/>
    </source>
</evidence>
<keyword evidence="10 12" id="KW-0472">Membrane</keyword>
<keyword evidence="4 12" id="KW-0813">Transport</keyword>
<dbReference type="Proteomes" id="UP000198761">
    <property type="component" value="Unassembled WGS sequence"/>
</dbReference>
<evidence type="ECO:0000256" key="11">
    <source>
        <dbReference type="ARBA" id="ARBA00025182"/>
    </source>
</evidence>
<keyword evidence="15" id="KW-1185">Reference proteome</keyword>